<organism evidence="1 2">
    <name type="scientific">Orchesella dallaii</name>
    <dbReference type="NCBI Taxonomy" id="48710"/>
    <lineage>
        <taxon>Eukaryota</taxon>
        <taxon>Metazoa</taxon>
        <taxon>Ecdysozoa</taxon>
        <taxon>Arthropoda</taxon>
        <taxon>Hexapoda</taxon>
        <taxon>Collembola</taxon>
        <taxon>Entomobryomorpha</taxon>
        <taxon>Entomobryoidea</taxon>
        <taxon>Orchesellidae</taxon>
        <taxon>Orchesellinae</taxon>
        <taxon>Orchesella</taxon>
    </lineage>
</organism>
<keyword evidence="2" id="KW-1185">Reference proteome</keyword>
<accession>A0ABP1RHA7</accession>
<reference evidence="1 2" key="1">
    <citation type="submission" date="2024-08" db="EMBL/GenBank/DDBJ databases">
        <authorList>
            <person name="Cucini C."/>
            <person name="Frati F."/>
        </authorList>
    </citation>
    <scope>NUCLEOTIDE SEQUENCE [LARGE SCALE GENOMIC DNA]</scope>
</reference>
<gene>
    <name evidence="1" type="ORF">ODALV1_LOCUS22170</name>
</gene>
<dbReference type="EMBL" id="CAXLJM020000075">
    <property type="protein sequence ID" value="CAL8128299.1"/>
    <property type="molecule type" value="Genomic_DNA"/>
</dbReference>
<comment type="caution">
    <text evidence="1">The sequence shown here is derived from an EMBL/GenBank/DDBJ whole genome shotgun (WGS) entry which is preliminary data.</text>
</comment>
<protein>
    <submittedName>
        <fullName evidence="1">Uncharacterized protein</fullName>
    </submittedName>
</protein>
<evidence type="ECO:0000313" key="2">
    <source>
        <dbReference type="Proteomes" id="UP001642540"/>
    </source>
</evidence>
<name>A0ABP1RHA7_9HEXA</name>
<sequence length="436" mass="50426">MGNLETPSVCLHKLFPVFNQRPDAFILHFVSPPMEKYNGEFSFAKSLINTFSSRLRIIDQTYFAPIFQFPDVRVIPVPKFHTSYDVFIIDLPFTRTNFNDVKLWRSFKQLHEMLIDYITVPTTLMLYLALKQHNNAGGFTKLSFGIRKTKWICSDGFAAVKILIRFPISCTNSADVDLSSLCDDKLTNEHEKIIKFATDHGNVLLLHKTLYQKTAGNLMTYHYFIQFHTFPFISHCYSRFGKLNRVSICNSNFMTLLTLIDYNTANKSLNQFWMRSPQVLLNMGKNLHDPFKCRSEVVTDIQFLAEHYKGKYLTTQIYPQRLMTSVPLYCLYRKGTQGFRIETLIWIEALPADIWGPMGVILSVVLLQFLFSGNFRIPKNATFFGFCYENELTSLVIVAPNTQAYTTFAALLLARYKVLQAIEKYSAKIVYENRGM</sequence>
<proteinExistence type="predicted"/>
<dbReference type="Proteomes" id="UP001642540">
    <property type="component" value="Unassembled WGS sequence"/>
</dbReference>
<evidence type="ECO:0000313" key="1">
    <source>
        <dbReference type="EMBL" id="CAL8128299.1"/>
    </source>
</evidence>